<dbReference type="InParanoid" id="A0A136JD89"/>
<keyword evidence="2 4" id="KW-0863">Zinc-finger</keyword>
<keyword evidence="8" id="KW-1185">Reference proteome</keyword>
<feature type="region of interest" description="Disordered" evidence="5">
    <location>
        <begin position="155"/>
        <end position="190"/>
    </location>
</feature>
<feature type="compositionally biased region" description="Polar residues" evidence="5">
    <location>
        <begin position="178"/>
        <end position="190"/>
    </location>
</feature>
<dbReference type="GO" id="GO:0061665">
    <property type="term" value="F:SUMO ligase activity"/>
    <property type="evidence" value="ECO:0007669"/>
    <property type="project" value="TreeGrafter"/>
</dbReference>
<keyword evidence="3" id="KW-0862">Zinc</keyword>
<dbReference type="GO" id="GO:0016925">
    <property type="term" value="P:protein sumoylation"/>
    <property type="evidence" value="ECO:0007669"/>
    <property type="project" value="TreeGrafter"/>
</dbReference>
<dbReference type="EMBL" id="KQ964246">
    <property type="protein sequence ID" value="KXJ95106.1"/>
    <property type="molecule type" value="Genomic_DNA"/>
</dbReference>
<dbReference type="Gene3D" id="3.30.40.10">
    <property type="entry name" value="Zinc/RING finger domain, C3HC4 (zinc finger)"/>
    <property type="match status" value="1"/>
</dbReference>
<evidence type="ECO:0000259" key="6">
    <source>
        <dbReference type="PROSITE" id="PS51044"/>
    </source>
</evidence>
<feature type="compositionally biased region" description="Acidic residues" evidence="5">
    <location>
        <begin position="681"/>
        <end position="691"/>
    </location>
</feature>
<dbReference type="PANTHER" id="PTHR10782:SF4">
    <property type="entry name" value="TONALLI, ISOFORM E"/>
    <property type="match status" value="1"/>
</dbReference>
<dbReference type="PROSITE" id="PS51044">
    <property type="entry name" value="ZF_SP_RING"/>
    <property type="match status" value="1"/>
</dbReference>
<dbReference type="STRING" id="196109.A0A136JD89"/>
<dbReference type="InterPro" id="IPR013083">
    <property type="entry name" value="Znf_RING/FYVE/PHD"/>
</dbReference>
<evidence type="ECO:0000256" key="3">
    <source>
        <dbReference type="ARBA" id="ARBA00022833"/>
    </source>
</evidence>
<dbReference type="Proteomes" id="UP000070501">
    <property type="component" value="Unassembled WGS sequence"/>
</dbReference>
<evidence type="ECO:0000313" key="7">
    <source>
        <dbReference type="EMBL" id="KXJ95106.1"/>
    </source>
</evidence>
<evidence type="ECO:0000256" key="2">
    <source>
        <dbReference type="ARBA" id="ARBA00022771"/>
    </source>
</evidence>
<protein>
    <recommendedName>
        <fullName evidence="6">SP-RING-type domain-containing protein</fullName>
    </recommendedName>
</protein>
<dbReference type="AlphaFoldDB" id="A0A136JD89"/>
<keyword evidence="1" id="KW-0479">Metal-binding</keyword>
<evidence type="ECO:0000313" key="8">
    <source>
        <dbReference type="Proteomes" id="UP000070501"/>
    </source>
</evidence>
<evidence type="ECO:0000256" key="5">
    <source>
        <dbReference type="SAM" id="MobiDB-lite"/>
    </source>
</evidence>
<dbReference type="GO" id="GO:0008270">
    <property type="term" value="F:zinc ion binding"/>
    <property type="evidence" value="ECO:0007669"/>
    <property type="project" value="UniProtKB-KW"/>
</dbReference>
<proteinExistence type="predicted"/>
<reference evidence="8" key="1">
    <citation type="submission" date="2016-02" db="EMBL/GenBank/DDBJ databases">
        <title>Draft genome sequence of Microdochium bolleyi, a fungal endophyte of beachgrass.</title>
        <authorList>
            <consortium name="DOE Joint Genome Institute"/>
            <person name="David A.S."/>
            <person name="May G."/>
            <person name="Haridas S."/>
            <person name="Lim J."/>
            <person name="Wang M."/>
            <person name="Labutti K."/>
            <person name="Lipzen A."/>
            <person name="Barry K."/>
            <person name="Grigoriev I.V."/>
        </authorList>
    </citation>
    <scope>NUCLEOTIDE SEQUENCE [LARGE SCALE GENOMIC DNA]</scope>
    <source>
        <strain evidence="8">J235TASD1</strain>
    </source>
</reference>
<dbReference type="GO" id="GO:0000785">
    <property type="term" value="C:chromatin"/>
    <property type="evidence" value="ECO:0007669"/>
    <property type="project" value="TreeGrafter"/>
</dbReference>
<evidence type="ECO:0000256" key="1">
    <source>
        <dbReference type="ARBA" id="ARBA00022723"/>
    </source>
</evidence>
<feature type="domain" description="SP-RING-type" evidence="6">
    <location>
        <begin position="552"/>
        <end position="658"/>
    </location>
</feature>
<organism evidence="7 8">
    <name type="scientific">Microdochium bolleyi</name>
    <dbReference type="NCBI Taxonomy" id="196109"/>
    <lineage>
        <taxon>Eukaryota</taxon>
        <taxon>Fungi</taxon>
        <taxon>Dikarya</taxon>
        <taxon>Ascomycota</taxon>
        <taxon>Pezizomycotina</taxon>
        <taxon>Sordariomycetes</taxon>
        <taxon>Xylariomycetidae</taxon>
        <taxon>Xylariales</taxon>
        <taxon>Microdochiaceae</taxon>
        <taxon>Microdochium</taxon>
    </lineage>
</organism>
<dbReference type="OrthoDB" id="27975at2759"/>
<feature type="region of interest" description="Disordered" evidence="5">
    <location>
        <begin position="679"/>
        <end position="698"/>
    </location>
</feature>
<dbReference type="PANTHER" id="PTHR10782">
    <property type="entry name" value="ZINC FINGER MIZ DOMAIN-CONTAINING PROTEIN"/>
    <property type="match status" value="1"/>
</dbReference>
<sequence length="740" mass="82049">MDELLGQLHMHSHVLQIIVFRASRRTAGVADGPVAMQMELLFKEDQRFHTAQDGNFMLKTHDAAYTRYLETINTRYKQMVQLSRGQQNIAVRAHSQQEHQPLPQYTHPPANAVPGHGPPRVDHVSPLLAQNQQWSVLPSQASPKMVGASHFQTTQVHHDHGSATARQMQAPPGYPGVNSPSTMSPQVQSPTSLAPLQYSVQPWANSAQERQQFVEANRHQSRAMTSFGESPIQLHPTLRNAQYPLVGSPVLNQSPVFPSAVMNARSSSGSPIVWPHAFPSPTTTNAFNVQGRRPSQPQAQQPVPAKQIANGLLFPTPEYRLPINEYPSDPQDNTCVLHSLHQAHVRSPRRFPVHSETAHERHYQSVRKLALGPVPVPPAKMIHKFSFSLSAKDQDRLSRTEILPGLDVSVHRYASGSLRLRIRCCYLAGSQPQITDSEWVTKDMVWPEHLFIEVNRFSLSLRRKAHHSKDLPVDIPANILLEENSVHVWVPETHLRPRDVPKDSQPYIAIELVETLSHSAILSLVRTHGVQSLSSTLEVIKRRLAGSSACKNDDDLAMISHELAIDLADPFTSTIFKIPVRGSNCTHLECFDLETWLNTRLGKKKICTCGKDSGSCKTCPSEPSFVDKWKCPLCSADARPYSLRIDQWLQGVRDKLEARGQLRAKSIFVTADGTWKIKDLPDEDDDDDDSGNDNGDVLKTANVNTANVKRAGNISRAGTVAAAGPGTASSAPIVIEIDDD</sequence>
<gene>
    <name evidence="7" type="ORF">Micbo1qcDRAFT_156917</name>
</gene>
<evidence type="ECO:0000256" key="4">
    <source>
        <dbReference type="PROSITE-ProRule" id="PRU00452"/>
    </source>
</evidence>
<dbReference type="InterPro" id="IPR004181">
    <property type="entry name" value="Znf_MIZ"/>
</dbReference>
<accession>A0A136JD89</accession>
<name>A0A136JD89_9PEZI</name>